<dbReference type="InterPro" id="IPR047690">
    <property type="entry name" value="IPExxxVDY_fam"/>
</dbReference>
<dbReference type="RefSeq" id="WP_091391924.1">
    <property type="nucleotide sequence ID" value="NZ_FNQY01000001.1"/>
</dbReference>
<name>A0A1H3VF10_9BACT</name>
<reference evidence="1 2" key="1">
    <citation type="submission" date="2016-10" db="EMBL/GenBank/DDBJ databases">
        <authorList>
            <person name="de Groot N.N."/>
        </authorList>
    </citation>
    <scope>NUCLEOTIDE SEQUENCE [LARGE SCALE GENOMIC DNA]</scope>
    <source>
        <strain evidence="1 2">Vu-144</strain>
    </source>
</reference>
<protein>
    <recommendedName>
        <fullName evidence="3">IPExxxVDY family protein</fullName>
    </recommendedName>
</protein>
<dbReference type="STRING" id="551991.SAMN05192529_10129"/>
<organism evidence="1 2">
    <name type="scientific">Arachidicoccus rhizosphaerae</name>
    <dbReference type="NCBI Taxonomy" id="551991"/>
    <lineage>
        <taxon>Bacteria</taxon>
        <taxon>Pseudomonadati</taxon>
        <taxon>Bacteroidota</taxon>
        <taxon>Chitinophagia</taxon>
        <taxon>Chitinophagales</taxon>
        <taxon>Chitinophagaceae</taxon>
        <taxon>Arachidicoccus</taxon>
    </lineage>
</organism>
<dbReference type="AlphaFoldDB" id="A0A1H3VF10"/>
<evidence type="ECO:0000313" key="1">
    <source>
        <dbReference type="EMBL" id="SDZ73310.1"/>
    </source>
</evidence>
<accession>A0A1H3VF10</accession>
<dbReference type="Proteomes" id="UP000199041">
    <property type="component" value="Unassembled WGS sequence"/>
</dbReference>
<keyword evidence="2" id="KW-1185">Reference proteome</keyword>
<gene>
    <name evidence="1" type="ORF">SAMN05192529_10129</name>
</gene>
<dbReference type="OrthoDB" id="676614at2"/>
<evidence type="ECO:0008006" key="3">
    <source>
        <dbReference type="Google" id="ProtNLM"/>
    </source>
</evidence>
<dbReference type="NCBIfam" id="NF033205">
    <property type="entry name" value="IPExxxVDY"/>
    <property type="match status" value="1"/>
</dbReference>
<proteinExistence type="predicted"/>
<evidence type="ECO:0000313" key="2">
    <source>
        <dbReference type="Proteomes" id="UP000199041"/>
    </source>
</evidence>
<dbReference type="EMBL" id="FNQY01000001">
    <property type="protein sequence ID" value="SDZ73310.1"/>
    <property type="molecule type" value="Genomic_DNA"/>
</dbReference>
<sequence length="148" mass="17432">MKPGKSFLLDTTDSYDEFFEDCCLIGLVTSVKSYKFCLKVNKLLNFDFRLNTDIEILLNKKNRNYYFPVYQSNVKHSFTKHYLYSNRNDGEVLLPEFKHIDFVWLIKGQVGPGDEFGQMLSLVKSIQDVQLATEIDYMLLEHKEHLIF</sequence>